<comment type="catalytic activity">
    <reaction evidence="1">
        <text>5-amino-6-(5-phospho-D-ribosylamino)uracil + H2O = 5,6-diaminouracil + D-ribose 5-phosphate</text>
        <dbReference type="Rhea" id="RHEA:55020"/>
        <dbReference type="ChEBI" id="CHEBI:15377"/>
        <dbReference type="ChEBI" id="CHEBI:46252"/>
        <dbReference type="ChEBI" id="CHEBI:58453"/>
        <dbReference type="ChEBI" id="CHEBI:78346"/>
    </reaction>
</comment>
<keyword evidence="5" id="KW-1185">Reference proteome</keyword>
<dbReference type="Pfam" id="PF08719">
    <property type="entry name" value="NADAR"/>
    <property type="match status" value="1"/>
</dbReference>
<evidence type="ECO:0000313" key="4">
    <source>
        <dbReference type="EMBL" id="ROO88376.1"/>
    </source>
</evidence>
<dbReference type="AlphaFoldDB" id="A0A3N1D4H7"/>
<dbReference type="NCBIfam" id="TIGR02464">
    <property type="entry name" value="ribofla_fusion"/>
    <property type="match status" value="1"/>
</dbReference>
<reference evidence="4 5" key="1">
    <citation type="submission" date="2018-11" db="EMBL/GenBank/DDBJ databases">
        <title>Sequencing the genomes of 1000 actinobacteria strains.</title>
        <authorList>
            <person name="Klenk H.-P."/>
        </authorList>
    </citation>
    <scope>NUCLEOTIDE SEQUENCE [LARGE SCALE GENOMIC DNA]</scope>
    <source>
        <strain evidence="4 5">DSM 44254</strain>
    </source>
</reference>
<evidence type="ECO:0000256" key="1">
    <source>
        <dbReference type="ARBA" id="ARBA00000022"/>
    </source>
</evidence>
<dbReference type="InterPro" id="IPR037238">
    <property type="entry name" value="YbiA-like_sf"/>
</dbReference>
<sequence>MRHRFVFFWGHTPKASGNHVFSQWWEEAFEMEGVRYPSAEHAMMAGKARLFGDEAALAKVMGAGHPGAAKAAGREVRGFDEEVWAERRFELVTGVSVAKFSATPELRGRLLGTGDRVLVEASPLDRIWGIGLAADSPDAAEPARWRGLNLLGFALMRARELLS</sequence>
<dbReference type="EMBL" id="RJKE01000001">
    <property type="protein sequence ID" value="ROO88376.1"/>
    <property type="molecule type" value="Genomic_DNA"/>
</dbReference>
<evidence type="ECO:0000259" key="3">
    <source>
        <dbReference type="Pfam" id="PF08719"/>
    </source>
</evidence>
<gene>
    <name evidence="4" type="ORF">EDD29_6045</name>
</gene>
<proteinExistence type="predicted"/>
<name>A0A3N1D4H7_9ACTN</name>
<dbReference type="InterPro" id="IPR012816">
    <property type="entry name" value="NADAR"/>
</dbReference>
<evidence type="ECO:0000256" key="2">
    <source>
        <dbReference type="ARBA" id="ARBA00000751"/>
    </source>
</evidence>
<dbReference type="SUPFAM" id="SSF143990">
    <property type="entry name" value="YbiA-like"/>
    <property type="match status" value="1"/>
</dbReference>
<dbReference type="Proteomes" id="UP000272400">
    <property type="component" value="Unassembled WGS sequence"/>
</dbReference>
<comment type="caution">
    <text evidence="4">The sequence shown here is derived from an EMBL/GenBank/DDBJ whole genome shotgun (WGS) entry which is preliminary data.</text>
</comment>
<protein>
    <recommendedName>
        <fullName evidence="3">NADAR domain-containing protein</fullName>
    </recommendedName>
</protein>
<organism evidence="4 5">
    <name type="scientific">Actinocorallia herbida</name>
    <dbReference type="NCBI Taxonomy" id="58109"/>
    <lineage>
        <taxon>Bacteria</taxon>
        <taxon>Bacillati</taxon>
        <taxon>Actinomycetota</taxon>
        <taxon>Actinomycetes</taxon>
        <taxon>Streptosporangiales</taxon>
        <taxon>Thermomonosporaceae</taxon>
        <taxon>Actinocorallia</taxon>
    </lineage>
</organism>
<dbReference type="Gene3D" id="1.10.357.40">
    <property type="entry name" value="YbiA-like"/>
    <property type="match status" value="1"/>
</dbReference>
<feature type="domain" description="NADAR" evidence="3">
    <location>
        <begin position="7"/>
        <end position="162"/>
    </location>
</feature>
<dbReference type="CDD" id="cd15457">
    <property type="entry name" value="NADAR"/>
    <property type="match status" value="1"/>
</dbReference>
<accession>A0A3N1D4H7</accession>
<evidence type="ECO:0000313" key="5">
    <source>
        <dbReference type="Proteomes" id="UP000272400"/>
    </source>
</evidence>
<comment type="catalytic activity">
    <reaction evidence="2">
        <text>2,5-diamino-6-hydroxy-4-(5-phosphoribosylamino)-pyrimidine + H2O = 2,5,6-triamino-4-hydroxypyrimidine + D-ribose 5-phosphate</text>
        <dbReference type="Rhea" id="RHEA:23436"/>
        <dbReference type="ChEBI" id="CHEBI:15377"/>
        <dbReference type="ChEBI" id="CHEBI:58614"/>
        <dbReference type="ChEBI" id="CHEBI:78346"/>
        <dbReference type="ChEBI" id="CHEBI:137796"/>
    </reaction>
</comment>